<gene>
    <name evidence="2" type="ORF">Airi01_097120</name>
</gene>
<evidence type="ECO:0000313" key="2">
    <source>
        <dbReference type="EMBL" id="GLY81445.1"/>
    </source>
</evidence>
<evidence type="ECO:0000256" key="1">
    <source>
        <dbReference type="SAM" id="MobiDB-lite"/>
    </source>
</evidence>
<reference evidence="2" key="1">
    <citation type="submission" date="2023-03" db="EMBL/GenBank/DDBJ databases">
        <title>Actinoallomurus iriomotensis NBRC 103681.</title>
        <authorList>
            <person name="Ichikawa N."/>
            <person name="Sato H."/>
            <person name="Tonouchi N."/>
        </authorList>
    </citation>
    <scope>NUCLEOTIDE SEQUENCE</scope>
    <source>
        <strain evidence="2">NBRC 103681</strain>
    </source>
</reference>
<dbReference type="Proteomes" id="UP001165135">
    <property type="component" value="Unassembled WGS sequence"/>
</dbReference>
<accession>A0A9W6RX03</accession>
<dbReference type="AlphaFoldDB" id="A0A9W6RX03"/>
<organism evidence="2 3">
    <name type="scientific">Actinoallomurus iriomotensis</name>
    <dbReference type="NCBI Taxonomy" id="478107"/>
    <lineage>
        <taxon>Bacteria</taxon>
        <taxon>Bacillati</taxon>
        <taxon>Actinomycetota</taxon>
        <taxon>Actinomycetes</taxon>
        <taxon>Streptosporangiales</taxon>
        <taxon>Thermomonosporaceae</taxon>
        <taxon>Actinoallomurus</taxon>
    </lineage>
</organism>
<feature type="compositionally biased region" description="Basic and acidic residues" evidence="1">
    <location>
        <begin position="89"/>
        <end position="100"/>
    </location>
</feature>
<sequence>MSGSTLAPMPGASPLPKQGDVFFDCRRPDRSLRISRHPDAGVVVLSIWNGGVCQGTFQLPADQVGMFADALLHGPPPEAAAETAPELFRTGEYDTHPRIA</sequence>
<feature type="region of interest" description="Disordered" evidence="1">
    <location>
        <begin position="1"/>
        <end position="20"/>
    </location>
</feature>
<feature type="region of interest" description="Disordered" evidence="1">
    <location>
        <begin position="76"/>
        <end position="100"/>
    </location>
</feature>
<proteinExistence type="predicted"/>
<comment type="caution">
    <text evidence="2">The sequence shown here is derived from an EMBL/GenBank/DDBJ whole genome shotgun (WGS) entry which is preliminary data.</text>
</comment>
<name>A0A9W6RX03_9ACTN</name>
<dbReference type="EMBL" id="BSTJ01000019">
    <property type="protein sequence ID" value="GLY81445.1"/>
    <property type="molecule type" value="Genomic_DNA"/>
</dbReference>
<evidence type="ECO:0000313" key="3">
    <source>
        <dbReference type="Proteomes" id="UP001165135"/>
    </source>
</evidence>
<protein>
    <submittedName>
        <fullName evidence="2">Uncharacterized protein</fullName>
    </submittedName>
</protein>